<protein>
    <submittedName>
        <fullName evidence="1">Uncharacterized protein</fullName>
    </submittedName>
</protein>
<evidence type="ECO:0000313" key="2">
    <source>
        <dbReference type="Proteomes" id="UP000824025"/>
    </source>
</evidence>
<gene>
    <name evidence="1" type="ORF">H9726_07975</name>
</gene>
<name>A0A9D2D8L1_9FIRM</name>
<organism evidence="1 2">
    <name type="scientific">Candidatus Borkfalkia avicola</name>
    <dbReference type="NCBI Taxonomy" id="2838503"/>
    <lineage>
        <taxon>Bacteria</taxon>
        <taxon>Bacillati</taxon>
        <taxon>Bacillota</taxon>
        <taxon>Clostridia</taxon>
        <taxon>Christensenellales</taxon>
        <taxon>Christensenellaceae</taxon>
        <taxon>Candidatus Borkfalkia</taxon>
    </lineage>
</organism>
<dbReference type="Proteomes" id="UP000824025">
    <property type="component" value="Unassembled WGS sequence"/>
</dbReference>
<reference evidence="1" key="2">
    <citation type="submission" date="2021-04" db="EMBL/GenBank/DDBJ databases">
        <authorList>
            <person name="Gilroy R."/>
        </authorList>
    </citation>
    <scope>NUCLEOTIDE SEQUENCE</scope>
    <source>
        <strain evidence="1">CHK192-19661</strain>
    </source>
</reference>
<evidence type="ECO:0000313" key="1">
    <source>
        <dbReference type="EMBL" id="HIZ10410.1"/>
    </source>
</evidence>
<comment type="caution">
    <text evidence="1">The sequence shown here is derived from an EMBL/GenBank/DDBJ whole genome shotgun (WGS) entry which is preliminary data.</text>
</comment>
<reference evidence="1" key="1">
    <citation type="journal article" date="2021" name="PeerJ">
        <title>Extensive microbial diversity within the chicken gut microbiome revealed by metagenomics and culture.</title>
        <authorList>
            <person name="Gilroy R."/>
            <person name="Ravi A."/>
            <person name="Getino M."/>
            <person name="Pursley I."/>
            <person name="Horton D.L."/>
            <person name="Alikhan N.F."/>
            <person name="Baker D."/>
            <person name="Gharbi K."/>
            <person name="Hall N."/>
            <person name="Watson M."/>
            <person name="Adriaenssens E.M."/>
            <person name="Foster-Nyarko E."/>
            <person name="Jarju S."/>
            <person name="Secka A."/>
            <person name="Antonio M."/>
            <person name="Oren A."/>
            <person name="Chaudhuri R.R."/>
            <person name="La Ragione R."/>
            <person name="Hildebrand F."/>
            <person name="Pallen M.J."/>
        </authorList>
    </citation>
    <scope>NUCLEOTIDE SEQUENCE</scope>
    <source>
        <strain evidence="1">CHK192-19661</strain>
    </source>
</reference>
<dbReference type="AlphaFoldDB" id="A0A9D2D8L1"/>
<sequence length="72" mass="7800">MSACARCGAPVGPLGEALTKKLVNRGCERFYCLHCLAAQFGVSEELLREKARQFQSSGCALFEGMEIGDKDT</sequence>
<accession>A0A9D2D8L1</accession>
<dbReference type="EMBL" id="DXCF01000042">
    <property type="protein sequence ID" value="HIZ10410.1"/>
    <property type="molecule type" value="Genomic_DNA"/>
</dbReference>
<proteinExistence type="predicted"/>